<protein>
    <recommendedName>
        <fullName evidence="2">Histidine kinase/HSP90-like ATPase domain-containing protein</fullName>
    </recommendedName>
</protein>
<dbReference type="InterPro" id="IPR036890">
    <property type="entry name" value="HATPase_C_sf"/>
</dbReference>
<evidence type="ECO:0000313" key="4">
    <source>
        <dbReference type="Proteomes" id="UP000037151"/>
    </source>
</evidence>
<keyword evidence="1" id="KW-0723">Serine/threonine-protein kinase</keyword>
<dbReference type="EMBL" id="JPPY01000140">
    <property type="protein sequence ID" value="KND31998.1"/>
    <property type="molecule type" value="Genomic_DNA"/>
</dbReference>
<keyword evidence="1" id="KW-0418">Kinase</keyword>
<comment type="caution">
    <text evidence="3">The sequence shown here is derived from an EMBL/GenBank/DDBJ whole genome shotgun (WGS) entry which is preliminary data.</text>
</comment>
<dbReference type="GO" id="GO:0004674">
    <property type="term" value="F:protein serine/threonine kinase activity"/>
    <property type="evidence" value="ECO:0007669"/>
    <property type="project" value="UniProtKB-KW"/>
</dbReference>
<name>A0A0L0K2F4_9ACTN</name>
<keyword evidence="1" id="KW-0808">Transferase</keyword>
<reference evidence="4" key="1">
    <citation type="submission" date="2014-07" db="EMBL/GenBank/DDBJ databases">
        <title>Genome sequencing of plant-pathogenic Streptomyces species.</title>
        <authorList>
            <person name="Harrison J."/>
            <person name="Sapp M."/>
            <person name="Thwaites R."/>
            <person name="Studholme D.J."/>
        </authorList>
    </citation>
    <scope>NUCLEOTIDE SEQUENCE [LARGE SCALE GENOMIC DNA]</scope>
    <source>
        <strain evidence="4">NCPPB 4445</strain>
    </source>
</reference>
<dbReference type="AlphaFoldDB" id="A0A0L0K2F4"/>
<dbReference type="Pfam" id="PF13581">
    <property type="entry name" value="HATPase_c_2"/>
    <property type="match status" value="1"/>
</dbReference>
<dbReference type="InterPro" id="IPR050267">
    <property type="entry name" value="Anti-sigma-factor_SerPK"/>
</dbReference>
<proteinExistence type="predicted"/>
<evidence type="ECO:0000256" key="1">
    <source>
        <dbReference type="ARBA" id="ARBA00022527"/>
    </source>
</evidence>
<dbReference type="SUPFAM" id="SSF55874">
    <property type="entry name" value="ATPase domain of HSP90 chaperone/DNA topoisomerase II/histidine kinase"/>
    <property type="match status" value="1"/>
</dbReference>
<dbReference type="Proteomes" id="UP000037151">
    <property type="component" value="Unassembled WGS sequence"/>
</dbReference>
<evidence type="ECO:0000259" key="2">
    <source>
        <dbReference type="Pfam" id="PF13581"/>
    </source>
</evidence>
<accession>A0A0L0K2F4</accession>
<dbReference type="InterPro" id="IPR003594">
    <property type="entry name" value="HATPase_dom"/>
</dbReference>
<evidence type="ECO:0000313" key="3">
    <source>
        <dbReference type="EMBL" id="KND31998.1"/>
    </source>
</evidence>
<dbReference type="Gene3D" id="3.30.565.10">
    <property type="entry name" value="Histidine kinase-like ATPase, C-terminal domain"/>
    <property type="match status" value="1"/>
</dbReference>
<dbReference type="CDD" id="cd16936">
    <property type="entry name" value="HATPase_RsbW-like"/>
    <property type="match status" value="1"/>
</dbReference>
<dbReference type="PATRIC" id="fig|42234.21.peg.5107"/>
<organism evidence="3 4">
    <name type="scientific">Streptomyces acidiscabies</name>
    <dbReference type="NCBI Taxonomy" id="42234"/>
    <lineage>
        <taxon>Bacteria</taxon>
        <taxon>Bacillati</taxon>
        <taxon>Actinomycetota</taxon>
        <taxon>Actinomycetes</taxon>
        <taxon>Kitasatosporales</taxon>
        <taxon>Streptomycetaceae</taxon>
        <taxon>Streptomyces</taxon>
    </lineage>
</organism>
<sequence length="117" mass="12829">MSFEHSLLATPKAVPDLRHRLREHSYDVRLCATELITNVIDHVGDGTPVTIRVLPTAPGHTRIEVTDPAPNALPILQQATTDDESGRGLALLTALARRWGVEWAAGRKTVWCEISDA</sequence>
<dbReference type="RefSeq" id="WP_050372571.1">
    <property type="nucleotide sequence ID" value="NZ_CP122560.1"/>
</dbReference>
<dbReference type="PANTHER" id="PTHR35526:SF3">
    <property type="entry name" value="ANTI-SIGMA-F FACTOR RSBW"/>
    <property type="match status" value="1"/>
</dbReference>
<feature type="domain" description="Histidine kinase/HSP90-like ATPase" evidence="2">
    <location>
        <begin position="23"/>
        <end position="110"/>
    </location>
</feature>
<dbReference type="OrthoDB" id="3211521at2"/>
<dbReference type="PANTHER" id="PTHR35526">
    <property type="entry name" value="ANTI-SIGMA-F FACTOR RSBW-RELATED"/>
    <property type="match status" value="1"/>
</dbReference>
<gene>
    <name evidence="3" type="ORF">IQ63_24680</name>
</gene>